<dbReference type="InterPro" id="IPR006047">
    <property type="entry name" value="GH13_cat_dom"/>
</dbReference>
<dbReference type="Pfam" id="PF02922">
    <property type="entry name" value="CBM_48"/>
    <property type="match status" value="1"/>
</dbReference>
<comment type="catalytic activity">
    <reaction evidence="1 9">
        <text>Transfers a segment of a (1-&gt;4)-alpha-D-glucan chain to a primary hydroxy group in a similar glucan chain.</text>
        <dbReference type="EC" id="2.4.1.18"/>
    </reaction>
</comment>
<dbReference type="CDD" id="cd02855">
    <property type="entry name" value="E_set_GBE_prok_N"/>
    <property type="match status" value="1"/>
</dbReference>
<dbReference type="PIRSF" id="PIRSF000463">
    <property type="entry name" value="GlgB"/>
    <property type="match status" value="1"/>
</dbReference>
<evidence type="ECO:0000259" key="12">
    <source>
        <dbReference type="SMART" id="SM00642"/>
    </source>
</evidence>
<keyword evidence="14" id="KW-1185">Reference proteome</keyword>
<feature type="region of interest" description="Disordered" evidence="11">
    <location>
        <begin position="1"/>
        <end position="85"/>
    </location>
</feature>
<reference evidence="13 14" key="1">
    <citation type="journal article" date="2013" name="Genome Announc.">
        <title>Draft genome sequence of an Actinobacterium, Brachybacterium muris strain UCD-AY4.</title>
        <authorList>
            <person name="Lo J.R."/>
            <person name="Lang J.M."/>
            <person name="Darling A.E."/>
            <person name="Eisen J.A."/>
            <person name="Coil D.A."/>
        </authorList>
    </citation>
    <scope>NUCLEOTIDE SEQUENCE [LARGE SCALE GENOMIC DNA]</scope>
    <source>
        <strain evidence="13 14">UCD-AY4</strain>
    </source>
</reference>
<accession>A0A022KYG4</accession>
<dbReference type="Gene3D" id="2.60.40.1180">
    <property type="entry name" value="Golgi alpha-mannosidase II"/>
    <property type="match status" value="1"/>
</dbReference>
<dbReference type="HAMAP" id="MF_00685">
    <property type="entry name" value="GlgB"/>
    <property type="match status" value="1"/>
</dbReference>
<dbReference type="InterPro" id="IPR014756">
    <property type="entry name" value="Ig_E-set"/>
</dbReference>
<dbReference type="SUPFAM" id="SSF51011">
    <property type="entry name" value="Glycosyl hydrolase domain"/>
    <property type="match status" value="1"/>
</dbReference>
<evidence type="ECO:0000256" key="9">
    <source>
        <dbReference type="HAMAP-Rule" id="MF_00685"/>
    </source>
</evidence>
<dbReference type="InterPro" id="IPR037439">
    <property type="entry name" value="Branching_enzy"/>
</dbReference>
<dbReference type="FunFam" id="2.60.40.10:FF:000169">
    <property type="entry name" value="1,4-alpha-glucan branching enzyme GlgB"/>
    <property type="match status" value="1"/>
</dbReference>
<evidence type="ECO:0000256" key="10">
    <source>
        <dbReference type="PIRSR" id="PIRSR000463-1"/>
    </source>
</evidence>
<evidence type="ECO:0000256" key="7">
    <source>
        <dbReference type="ARBA" id="ARBA00023056"/>
    </source>
</evidence>
<organism evidence="13 14">
    <name type="scientific">Brachybacterium muris UCD-AY4</name>
    <dbReference type="NCBI Taxonomy" id="1249481"/>
    <lineage>
        <taxon>Bacteria</taxon>
        <taxon>Bacillati</taxon>
        <taxon>Actinomycetota</taxon>
        <taxon>Actinomycetes</taxon>
        <taxon>Micrococcales</taxon>
        <taxon>Dermabacteraceae</taxon>
        <taxon>Brachybacterium</taxon>
    </lineage>
</organism>
<comment type="pathway">
    <text evidence="2 9">Glycan biosynthesis; glycogen biosynthesis.</text>
</comment>
<dbReference type="InterPro" id="IPR017853">
    <property type="entry name" value="GH"/>
</dbReference>
<dbReference type="SUPFAM" id="SSF51445">
    <property type="entry name" value="(Trans)glycosidases"/>
    <property type="match status" value="1"/>
</dbReference>
<sequence>MPENPDPTTPRRSQRSGATGREPGTRSQRQAPATSPASSAPAAPAAPVAPEAPSAPTADHPAGGISGPRVMPLGEHELGSAATGSYHDPHSVLGAHQYDGGVTVRTLKPFAHAVEVLTADGTAHPMQHEYDGVWVAAIDATALSSYQVRVTWQEGEAPVVMEEPYRFWPTLGDLDLHLIREGRHEELWRALGAHVRTVDGVDGTSFAVWAPSARAIQVVGSFNGWDGRSHSLRSLGGSGVWELFVPGIGDGEVYKFRVLGADGTWRDKADPMARLAEVPPATGSVVTTSDYEWKDDAWLAARAESDALASRMSIYEVHLASWRPGLGYEELATELVQYVTDMGFTHVEFMPLAEHPFGGSWGYQVTGYYAPTSRLGSPDELRHLIDTLHAAGIGVIMDWVPAHFPKDEWALARFDGTALYEHADPRKGEHPDWGTYIFDLGRKEVRNFLVANACYWLEEFHVDGLRVDAVASMLYLDYSRKEGEWIPNRHGGRENLEAIDFLQEANATAYKRAPGIVMIAEESTSFPGVTRPTDVGGLGFGFKWNMGWMHDSLVYLGEDPINRQYHHSELTFSMVYQYSENFVLPISHDEVVHGKGSLLRKAPGDDWQQAASLRTFLTYQWTHPGKQLLFMGSEFGQGTEWSEQAGLPWWLLEYPLHRGTQQLVKDLNALQAEFDSLHQLDQDPQGFEWLIGDDAGHNTIAFVRRNREGDPVVVVLNFSTQPWNEYRVPMPEGGTWLELLNSDSPVYGGSGVGNLGKVHVEQVPMHGREHSVRLAVPPLGAVILAPERLRQG</sequence>
<evidence type="ECO:0000313" key="13">
    <source>
        <dbReference type="EMBL" id="EYT48215.1"/>
    </source>
</evidence>
<dbReference type="SMART" id="SM00642">
    <property type="entry name" value="Aamy"/>
    <property type="match status" value="1"/>
</dbReference>
<feature type="domain" description="Glycosyl hydrolase family 13 catalytic" evidence="12">
    <location>
        <begin position="316"/>
        <end position="671"/>
    </location>
</feature>
<evidence type="ECO:0000256" key="3">
    <source>
        <dbReference type="ARBA" id="ARBA00009000"/>
    </source>
</evidence>
<keyword evidence="4 9" id="KW-0321">Glycogen metabolism</keyword>
<dbReference type="NCBIfam" id="NF008967">
    <property type="entry name" value="PRK12313.1"/>
    <property type="match status" value="1"/>
</dbReference>
<dbReference type="STRING" id="1249481.D641_0112895"/>
<evidence type="ECO:0000256" key="8">
    <source>
        <dbReference type="ARBA" id="ARBA00023277"/>
    </source>
</evidence>
<dbReference type="AlphaFoldDB" id="A0A022KYG4"/>
<dbReference type="PANTHER" id="PTHR43651:SF3">
    <property type="entry name" value="1,4-ALPHA-GLUCAN-BRANCHING ENZYME"/>
    <property type="match status" value="1"/>
</dbReference>
<dbReference type="GO" id="GO:0005829">
    <property type="term" value="C:cytosol"/>
    <property type="evidence" value="ECO:0007669"/>
    <property type="project" value="TreeGrafter"/>
</dbReference>
<dbReference type="NCBIfam" id="NF003811">
    <property type="entry name" value="PRK05402.1"/>
    <property type="match status" value="1"/>
</dbReference>
<dbReference type="GO" id="GO:0003844">
    <property type="term" value="F:1,4-alpha-glucan branching enzyme activity"/>
    <property type="evidence" value="ECO:0007669"/>
    <property type="project" value="UniProtKB-UniRule"/>
</dbReference>
<dbReference type="Pfam" id="PF00128">
    <property type="entry name" value="Alpha-amylase"/>
    <property type="match status" value="1"/>
</dbReference>
<keyword evidence="8 9" id="KW-0119">Carbohydrate metabolism</keyword>
<dbReference type="EC" id="2.4.1.18" evidence="9"/>
<comment type="function">
    <text evidence="9">Catalyzes the formation of the alpha-1,6-glucosidic linkages in glycogen by scission of a 1,4-alpha-linked oligosaccharide from growing alpha-1,4-glucan chains and the subsequent attachment of the oligosaccharide to the alpha-1,6 position.</text>
</comment>
<dbReference type="Gene3D" id="3.20.20.80">
    <property type="entry name" value="Glycosidases"/>
    <property type="match status" value="1"/>
</dbReference>
<comment type="similarity">
    <text evidence="3 9">Belongs to the glycosyl hydrolase 13 family. GlgB subfamily.</text>
</comment>
<dbReference type="FunFam" id="2.60.40.1180:FF:000002">
    <property type="entry name" value="1,4-alpha-glucan branching enzyme GlgB"/>
    <property type="match status" value="1"/>
</dbReference>
<dbReference type="Proteomes" id="UP000019754">
    <property type="component" value="Unassembled WGS sequence"/>
</dbReference>
<evidence type="ECO:0000256" key="2">
    <source>
        <dbReference type="ARBA" id="ARBA00004964"/>
    </source>
</evidence>
<dbReference type="UniPathway" id="UPA00164"/>
<evidence type="ECO:0000256" key="11">
    <source>
        <dbReference type="SAM" id="MobiDB-lite"/>
    </source>
</evidence>
<feature type="active site" description="Proton donor" evidence="9 10">
    <location>
        <position position="521"/>
    </location>
</feature>
<keyword evidence="7 9" id="KW-0320">Glycogen biosynthesis</keyword>
<gene>
    <name evidence="9" type="primary">glgB</name>
    <name evidence="13" type="ORF">D641_0112895</name>
</gene>
<dbReference type="NCBIfam" id="TIGR01515">
    <property type="entry name" value="branching_enzym"/>
    <property type="match status" value="1"/>
</dbReference>
<evidence type="ECO:0000256" key="6">
    <source>
        <dbReference type="ARBA" id="ARBA00022679"/>
    </source>
</evidence>
<dbReference type="HOGENOM" id="CLU_004245_3_2_11"/>
<feature type="active site" description="Nucleophile" evidence="9 10">
    <location>
        <position position="468"/>
    </location>
</feature>
<dbReference type="InterPro" id="IPR006407">
    <property type="entry name" value="GlgB"/>
</dbReference>
<dbReference type="SUPFAM" id="SSF81296">
    <property type="entry name" value="E set domains"/>
    <property type="match status" value="2"/>
</dbReference>
<dbReference type="InterPro" id="IPR054169">
    <property type="entry name" value="GlgB_N"/>
</dbReference>
<name>A0A022KYG4_9MICO</name>
<evidence type="ECO:0000256" key="1">
    <source>
        <dbReference type="ARBA" id="ARBA00000826"/>
    </source>
</evidence>
<dbReference type="InterPro" id="IPR004193">
    <property type="entry name" value="Glyco_hydro_13_N"/>
</dbReference>
<feature type="compositionally biased region" description="Low complexity" evidence="11">
    <location>
        <begin position="31"/>
        <end position="58"/>
    </location>
</feature>
<dbReference type="InterPro" id="IPR044143">
    <property type="entry name" value="GlgB_N_E_set_prok"/>
</dbReference>
<proteinExistence type="inferred from homology"/>
<dbReference type="Pfam" id="PF22019">
    <property type="entry name" value="GlgB_N"/>
    <property type="match status" value="1"/>
</dbReference>
<dbReference type="Pfam" id="PF02806">
    <property type="entry name" value="Alpha-amylase_C"/>
    <property type="match status" value="1"/>
</dbReference>
<dbReference type="CDD" id="cd11322">
    <property type="entry name" value="AmyAc_Glg_BE"/>
    <property type="match status" value="1"/>
</dbReference>
<evidence type="ECO:0000256" key="4">
    <source>
        <dbReference type="ARBA" id="ARBA00022600"/>
    </source>
</evidence>
<dbReference type="EMBL" id="AORC01000017">
    <property type="protein sequence ID" value="EYT48215.1"/>
    <property type="molecule type" value="Genomic_DNA"/>
</dbReference>
<dbReference type="InterPro" id="IPR013783">
    <property type="entry name" value="Ig-like_fold"/>
</dbReference>
<dbReference type="PANTHER" id="PTHR43651">
    <property type="entry name" value="1,4-ALPHA-GLUCAN-BRANCHING ENZYME"/>
    <property type="match status" value="1"/>
</dbReference>
<comment type="caution">
    <text evidence="13">The sequence shown here is derived from an EMBL/GenBank/DDBJ whole genome shotgun (WGS) entry which is preliminary data.</text>
</comment>
<dbReference type="InterPro" id="IPR006048">
    <property type="entry name" value="A-amylase/branching_C"/>
</dbReference>
<protein>
    <recommendedName>
        <fullName evidence="9">1,4-alpha-glucan branching enzyme GlgB</fullName>
        <ecNumber evidence="9">2.4.1.18</ecNumber>
    </recommendedName>
    <alternativeName>
        <fullName evidence="9">1,4-alpha-D-glucan:1,4-alpha-D-glucan 6-glucosyl-transferase</fullName>
    </alternativeName>
    <alternativeName>
        <fullName evidence="9">Alpha-(1-&gt;4)-glucan branching enzyme</fullName>
    </alternativeName>
    <alternativeName>
        <fullName evidence="9">Glycogen branching enzyme</fullName>
        <shortName evidence="9">BE</shortName>
    </alternativeName>
</protein>
<dbReference type="GO" id="GO:0043169">
    <property type="term" value="F:cation binding"/>
    <property type="evidence" value="ECO:0007669"/>
    <property type="project" value="InterPro"/>
</dbReference>
<comment type="subunit">
    <text evidence="9">Monomer.</text>
</comment>
<dbReference type="InterPro" id="IPR013780">
    <property type="entry name" value="Glyco_hydro_b"/>
</dbReference>
<dbReference type="GO" id="GO:0004553">
    <property type="term" value="F:hydrolase activity, hydrolyzing O-glycosyl compounds"/>
    <property type="evidence" value="ECO:0007669"/>
    <property type="project" value="InterPro"/>
</dbReference>
<keyword evidence="5 9" id="KW-0328">Glycosyltransferase</keyword>
<evidence type="ECO:0000256" key="5">
    <source>
        <dbReference type="ARBA" id="ARBA00022676"/>
    </source>
</evidence>
<evidence type="ECO:0000313" key="14">
    <source>
        <dbReference type="Proteomes" id="UP000019754"/>
    </source>
</evidence>
<dbReference type="Gene3D" id="2.60.40.10">
    <property type="entry name" value="Immunoglobulins"/>
    <property type="match status" value="2"/>
</dbReference>
<dbReference type="GO" id="GO:0005978">
    <property type="term" value="P:glycogen biosynthetic process"/>
    <property type="evidence" value="ECO:0007669"/>
    <property type="project" value="UniProtKB-UniRule"/>
</dbReference>
<dbReference type="FunFam" id="3.20.20.80:FF:000003">
    <property type="entry name" value="1,4-alpha-glucan branching enzyme GlgB"/>
    <property type="match status" value="1"/>
</dbReference>
<keyword evidence="6 9" id="KW-0808">Transferase</keyword>